<dbReference type="AlphaFoldDB" id="A0ABD5MKG7"/>
<dbReference type="EMBL" id="JBGNYA010000001">
    <property type="protein sequence ID" value="MFA1611806.1"/>
    <property type="molecule type" value="Genomic_DNA"/>
</dbReference>
<reference evidence="1 2" key="1">
    <citation type="submission" date="2024-08" db="EMBL/GenBank/DDBJ databases">
        <title>Halobellus sp. MBLA0158 whole genome sequence.</title>
        <authorList>
            <person name="Hwang C.Y."/>
            <person name="Cho E.-S."/>
            <person name="Seo M.-J."/>
        </authorList>
    </citation>
    <scope>NUCLEOTIDE SEQUENCE [LARGE SCALE GENOMIC DNA]</scope>
    <source>
        <strain evidence="1 2">MBLA0158</strain>
    </source>
</reference>
<dbReference type="RefSeq" id="WP_372390187.1">
    <property type="nucleotide sequence ID" value="NZ_JBGNYA010000001.1"/>
</dbReference>
<dbReference type="Pfam" id="PF24336">
    <property type="entry name" value="DUF7504"/>
    <property type="match status" value="1"/>
</dbReference>
<accession>A0ABD5MKG7</accession>
<organism evidence="1 2">
    <name type="scientific">Halobellus rubicundus</name>
    <dbReference type="NCBI Taxonomy" id="2996466"/>
    <lineage>
        <taxon>Archaea</taxon>
        <taxon>Methanobacteriati</taxon>
        <taxon>Methanobacteriota</taxon>
        <taxon>Stenosarchaea group</taxon>
        <taxon>Halobacteria</taxon>
        <taxon>Halobacteriales</taxon>
        <taxon>Haloferacaceae</taxon>
        <taxon>Halobellus</taxon>
    </lineage>
</organism>
<name>A0ABD5MKG7_9EURY</name>
<keyword evidence="2" id="KW-1185">Reference proteome</keyword>
<dbReference type="InterPro" id="IPR055927">
    <property type="entry name" value="DUF7504"/>
</dbReference>
<sequence>MAVNDLQGPDVRLIERTPLRGDSQALAQILPALSPETWAFHIDYVWSPTARLQQWSDHAEEGPAEIGIVHTGYAVPDAGAIGDVSDSLGFSTTFSYVSEPGDLVQIGLELVKFFKRVPQNAPAVVSVDSISLMLQYASVDDVCRFVDRSQDIIAARDAVARYYFTPEAHDSETVERIRSRFS</sequence>
<dbReference type="Proteomes" id="UP001570511">
    <property type="component" value="Unassembled WGS sequence"/>
</dbReference>
<evidence type="ECO:0000313" key="2">
    <source>
        <dbReference type="Proteomes" id="UP001570511"/>
    </source>
</evidence>
<protein>
    <submittedName>
        <fullName evidence="1">Uncharacterized protein</fullName>
    </submittedName>
</protein>
<evidence type="ECO:0000313" key="1">
    <source>
        <dbReference type="EMBL" id="MFA1611806.1"/>
    </source>
</evidence>
<comment type="caution">
    <text evidence="1">The sequence shown here is derived from an EMBL/GenBank/DDBJ whole genome shotgun (WGS) entry which is preliminary data.</text>
</comment>
<gene>
    <name evidence="1" type="ORF">OS889_12400</name>
</gene>
<proteinExistence type="predicted"/>